<evidence type="ECO:0000259" key="14">
    <source>
        <dbReference type="Pfam" id="PF14703"/>
    </source>
</evidence>
<protein>
    <recommendedName>
        <fullName evidence="17">CSC1-like protein At4g02900</fullName>
    </recommendedName>
</protein>
<feature type="transmembrane region" description="Helical" evidence="11">
    <location>
        <begin position="514"/>
        <end position="534"/>
    </location>
</feature>
<feature type="transmembrane region" description="Helical" evidence="11">
    <location>
        <begin position="625"/>
        <end position="649"/>
    </location>
</feature>
<evidence type="ECO:0000256" key="2">
    <source>
        <dbReference type="ARBA" id="ARBA00007779"/>
    </source>
</evidence>
<comment type="subcellular location">
    <subcellularLocation>
        <location evidence="1">Membrane</location>
        <topology evidence="1">Multi-pass membrane protein</topology>
    </subcellularLocation>
</comment>
<feature type="transmembrane region" description="Helical" evidence="11">
    <location>
        <begin position="573"/>
        <end position="603"/>
    </location>
</feature>
<comment type="caution">
    <text evidence="15">The sequence shown here is derived from an EMBL/GenBank/DDBJ whole genome shotgun (WGS) entry which is preliminary data.</text>
</comment>
<evidence type="ECO:0000313" key="16">
    <source>
        <dbReference type="Proteomes" id="UP001457282"/>
    </source>
</evidence>
<dbReference type="Pfam" id="PF13967">
    <property type="entry name" value="RSN1_TM"/>
    <property type="match status" value="1"/>
</dbReference>
<evidence type="ECO:0000256" key="8">
    <source>
        <dbReference type="ARBA" id="ARBA00023136"/>
    </source>
</evidence>
<feature type="transmembrane region" description="Helical" evidence="11">
    <location>
        <begin position="426"/>
        <end position="445"/>
    </location>
</feature>
<dbReference type="Pfam" id="PF14703">
    <property type="entry name" value="PHM7_cyt"/>
    <property type="match status" value="1"/>
</dbReference>
<keyword evidence="5" id="KW-0106">Calcium</keyword>
<keyword evidence="9" id="KW-0407">Ion channel</keyword>
<evidence type="ECO:0000256" key="11">
    <source>
        <dbReference type="SAM" id="Phobius"/>
    </source>
</evidence>
<gene>
    <name evidence="15" type="ORF">M0R45_010900</name>
</gene>
<dbReference type="InterPro" id="IPR027815">
    <property type="entry name" value="CSC1/OSCA1-like_cyt"/>
</dbReference>
<feature type="domain" description="CSC1/OSCA1-like N-terminal transmembrane" evidence="13">
    <location>
        <begin position="7"/>
        <end position="177"/>
    </location>
</feature>
<evidence type="ECO:0000259" key="13">
    <source>
        <dbReference type="Pfam" id="PF13967"/>
    </source>
</evidence>
<feature type="region of interest" description="Disordered" evidence="10">
    <location>
        <begin position="722"/>
        <end position="761"/>
    </location>
</feature>
<feature type="transmembrane region" description="Helical" evidence="11">
    <location>
        <begin position="374"/>
        <end position="398"/>
    </location>
</feature>
<evidence type="ECO:0000256" key="6">
    <source>
        <dbReference type="ARBA" id="ARBA00022989"/>
    </source>
</evidence>
<evidence type="ECO:0000256" key="3">
    <source>
        <dbReference type="ARBA" id="ARBA00022448"/>
    </source>
</evidence>
<keyword evidence="4 11" id="KW-0812">Transmembrane</keyword>
<evidence type="ECO:0000256" key="1">
    <source>
        <dbReference type="ARBA" id="ARBA00004141"/>
    </source>
</evidence>
<dbReference type="Pfam" id="PF02714">
    <property type="entry name" value="RSN1_7TM"/>
    <property type="match status" value="1"/>
</dbReference>
<dbReference type="PANTHER" id="PTHR13018">
    <property type="entry name" value="PROBABLE MEMBRANE PROTEIN DUF221-RELATED"/>
    <property type="match status" value="1"/>
</dbReference>
<dbReference type="GO" id="GO:0005886">
    <property type="term" value="C:plasma membrane"/>
    <property type="evidence" value="ECO:0007669"/>
    <property type="project" value="TreeGrafter"/>
</dbReference>
<feature type="transmembrane region" description="Helical" evidence="11">
    <location>
        <begin position="156"/>
        <end position="175"/>
    </location>
</feature>
<feature type="transmembrane region" description="Helical" evidence="11">
    <location>
        <begin position="466"/>
        <end position="485"/>
    </location>
</feature>
<dbReference type="EMBL" id="JBEDUW010000002">
    <property type="protein sequence ID" value="KAK9945380.1"/>
    <property type="molecule type" value="Genomic_DNA"/>
</dbReference>
<comment type="similarity">
    <text evidence="2">Belongs to the CSC1 (TC 1.A.17) family.</text>
</comment>
<accession>A0AAW1Y8E7</accession>
<keyword evidence="16" id="KW-1185">Reference proteome</keyword>
<feature type="transmembrane region" description="Helical" evidence="11">
    <location>
        <begin position="12"/>
        <end position="30"/>
    </location>
</feature>
<feature type="domain" description="CSC1/OSCA1-like cytosolic" evidence="14">
    <location>
        <begin position="198"/>
        <end position="361"/>
    </location>
</feature>
<keyword evidence="3" id="KW-0813">Transport</keyword>
<evidence type="ECO:0000259" key="12">
    <source>
        <dbReference type="Pfam" id="PF02714"/>
    </source>
</evidence>
<dbReference type="Proteomes" id="UP001457282">
    <property type="component" value="Unassembled WGS sequence"/>
</dbReference>
<feature type="transmembrane region" description="Helical" evidence="11">
    <location>
        <begin position="101"/>
        <end position="123"/>
    </location>
</feature>
<organism evidence="15 16">
    <name type="scientific">Rubus argutus</name>
    <name type="common">Southern blackberry</name>
    <dbReference type="NCBI Taxonomy" id="59490"/>
    <lineage>
        <taxon>Eukaryota</taxon>
        <taxon>Viridiplantae</taxon>
        <taxon>Streptophyta</taxon>
        <taxon>Embryophyta</taxon>
        <taxon>Tracheophyta</taxon>
        <taxon>Spermatophyta</taxon>
        <taxon>Magnoliopsida</taxon>
        <taxon>eudicotyledons</taxon>
        <taxon>Gunneridae</taxon>
        <taxon>Pentapetalae</taxon>
        <taxon>rosids</taxon>
        <taxon>fabids</taxon>
        <taxon>Rosales</taxon>
        <taxon>Rosaceae</taxon>
        <taxon>Rosoideae</taxon>
        <taxon>Rosoideae incertae sedis</taxon>
        <taxon>Rubus</taxon>
    </lineage>
</organism>
<evidence type="ECO:0000256" key="7">
    <source>
        <dbReference type="ARBA" id="ARBA00023065"/>
    </source>
</evidence>
<dbReference type="GO" id="GO:0005227">
    <property type="term" value="F:calcium-activated cation channel activity"/>
    <property type="evidence" value="ECO:0007669"/>
    <property type="project" value="InterPro"/>
</dbReference>
<evidence type="ECO:0000313" key="15">
    <source>
        <dbReference type="EMBL" id="KAK9945380.1"/>
    </source>
</evidence>
<keyword evidence="6 11" id="KW-1133">Transmembrane helix</keyword>
<dbReference type="InterPro" id="IPR045122">
    <property type="entry name" value="Csc1-like"/>
</dbReference>
<keyword evidence="8 11" id="KW-0472">Membrane</keyword>
<reference evidence="15 16" key="1">
    <citation type="journal article" date="2023" name="G3 (Bethesda)">
        <title>A chromosome-length genome assembly and annotation of blackberry (Rubus argutus, cv. 'Hillquist').</title>
        <authorList>
            <person name="Bruna T."/>
            <person name="Aryal R."/>
            <person name="Dudchenko O."/>
            <person name="Sargent D.J."/>
            <person name="Mead D."/>
            <person name="Buti M."/>
            <person name="Cavallini A."/>
            <person name="Hytonen T."/>
            <person name="Andres J."/>
            <person name="Pham M."/>
            <person name="Weisz D."/>
            <person name="Mascagni F."/>
            <person name="Usai G."/>
            <person name="Natali L."/>
            <person name="Bassil N."/>
            <person name="Fernandez G.E."/>
            <person name="Lomsadze A."/>
            <person name="Armour M."/>
            <person name="Olukolu B."/>
            <person name="Poorten T."/>
            <person name="Britton C."/>
            <person name="Davik J."/>
            <person name="Ashrafi H."/>
            <person name="Aiden E.L."/>
            <person name="Borodovsky M."/>
            <person name="Worthington M."/>
        </authorList>
    </citation>
    <scope>NUCLEOTIDE SEQUENCE [LARGE SCALE GENOMIC DNA]</scope>
    <source>
        <strain evidence="15">PI 553951</strain>
    </source>
</reference>
<evidence type="ECO:0008006" key="17">
    <source>
        <dbReference type="Google" id="ProtNLM"/>
    </source>
</evidence>
<dbReference type="InterPro" id="IPR032880">
    <property type="entry name" value="CSC1/OSCA1-like_N"/>
</dbReference>
<keyword evidence="7" id="KW-0406">Ion transport</keyword>
<sequence length="761" mass="86774">MANLQDILTSAAINLLTALGFLVAFALLRLQPFNDRVYFPKWYRKGIRGSPTSSGTFVKKFVNLDAKTYIKFLNWMPAALRMPEPELIDHAGLDSAAYIRIYVLGLKIFVPITALSLTVLVPVNYMNDTLERSKELTFSDIDKLSISNVPNASPKFIAHLVLSYVFTFWTCFVLYHEYKTLATKRLEFLASENRRPDQFSVLVRNVPPDPDESVSEHIEHFFCVNHPDHYLTHQVVYNANKLAKLVAKKKSLKNRLVYYQNKFERNPQNTRPITKTGLWGLWGDKVDAINYYTTEIEKLSEEEKKERERVASDPEAIMPAAFVSFRSRWGAAVCAQTQQSSNATIWLTEWAPEPRDIYWRNLAIPYVELNVRRLLMALAFFFLTFFFMIPIAFVQSLANIEGIKKALPFLKPIIEMDKVKSVIQGFLPGIALKIFLAVLPMILMLMSKIEGFTSLSSLDRRSAAKYYLFILINVFLGSIFTGSAIQQLEKLTNEASTEFAKTIGRSIPMKGTFFITYIMVDGWSGIAAEIIRLVPLAMYHLKNTFLVKTEQDRDEATDPGSLNFATNEPRIQLYLLLGLVYSVVTPILLPFILIFFAFAYVVFRHQIINVYDQKYESGAAFWPHVHLRVIIGLIISQILLMGLFSTLAVQKSTYILIAQPILTIWFHRVCKGRFESAFVKFPLQDAMVKDTVECATEPTLNLMAYLKDAYIHPVFKGGEMNKPEAVDEEEKSPLVPTKRTSRMGSKRESEASSEGHGYLRS</sequence>
<evidence type="ECO:0000256" key="9">
    <source>
        <dbReference type="ARBA" id="ARBA00023303"/>
    </source>
</evidence>
<evidence type="ECO:0000256" key="4">
    <source>
        <dbReference type="ARBA" id="ARBA00022692"/>
    </source>
</evidence>
<name>A0AAW1Y8E7_RUBAR</name>
<evidence type="ECO:0000256" key="5">
    <source>
        <dbReference type="ARBA" id="ARBA00022837"/>
    </source>
</evidence>
<evidence type="ECO:0000256" key="10">
    <source>
        <dbReference type="SAM" id="MobiDB-lite"/>
    </source>
</evidence>
<dbReference type="InterPro" id="IPR003864">
    <property type="entry name" value="CSC1/OSCA1-like_7TM"/>
</dbReference>
<feature type="domain" description="CSC1/OSCA1-like 7TM region" evidence="12">
    <location>
        <begin position="372"/>
        <end position="644"/>
    </location>
</feature>
<dbReference type="PANTHER" id="PTHR13018:SF96">
    <property type="entry name" value="OS05G0393800 PROTEIN"/>
    <property type="match status" value="1"/>
</dbReference>
<proteinExistence type="inferred from homology"/>
<dbReference type="AlphaFoldDB" id="A0AAW1Y8E7"/>